<name>A0A1G5RD92_9RHOB</name>
<reference evidence="11 12" key="1">
    <citation type="submission" date="2016-10" db="EMBL/GenBank/DDBJ databases">
        <authorList>
            <person name="de Groot N.N."/>
        </authorList>
    </citation>
    <scope>NUCLEOTIDE SEQUENCE [LARGE SCALE GENOMIC DNA]</scope>
    <source>
        <strain evidence="11 12">U95</strain>
    </source>
</reference>
<comment type="subcellular location">
    <subcellularLocation>
        <location evidence="1">Cell membrane</location>
    </subcellularLocation>
</comment>
<evidence type="ECO:0000313" key="11">
    <source>
        <dbReference type="EMBL" id="SCZ72043.1"/>
    </source>
</evidence>
<dbReference type="Pfam" id="PF02397">
    <property type="entry name" value="Bac_transf"/>
    <property type="match status" value="1"/>
</dbReference>
<dbReference type="PANTHER" id="PTHR30576">
    <property type="entry name" value="COLANIC BIOSYNTHESIS UDP-GLUCOSE LIPID CARRIER TRANSFERASE"/>
    <property type="match status" value="1"/>
</dbReference>
<keyword evidence="7 9" id="KW-0472">Membrane</keyword>
<proteinExistence type="inferred from homology"/>
<evidence type="ECO:0000256" key="8">
    <source>
        <dbReference type="ARBA" id="ARBA00023169"/>
    </source>
</evidence>
<organism evidence="11 12">
    <name type="scientific">Epibacterium ulvae</name>
    <dbReference type="NCBI Taxonomy" id="1156985"/>
    <lineage>
        <taxon>Bacteria</taxon>
        <taxon>Pseudomonadati</taxon>
        <taxon>Pseudomonadota</taxon>
        <taxon>Alphaproteobacteria</taxon>
        <taxon>Rhodobacterales</taxon>
        <taxon>Roseobacteraceae</taxon>
        <taxon>Epibacterium</taxon>
    </lineage>
</organism>
<dbReference type="Proteomes" id="UP000198767">
    <property type="component" value="Unassembled WGS sequence"/>
</dbReference>
<dbReference type="InterPro" id="IPR003362">
    <property type="entry name" value="Bact_transf"/>
</dbReference>
<dbReference type="STRING" id="1156985.SAMN04488118_11382"/>
<evidence type="ECO:0000256" key="1">
    <source>
        <dbReference type="ARBA" id="ARBA00004236"/>
    </source>
</evidence>
<dbReference type="AlphaFoldDB" id="A0A1G5RD92"/>
<sequence>MRVFASYHQRQNSPVVSDDFFSSSFSVYNSWGKRAFDIVLALILLPLLAPIIFGLWLYVRRDGGNGFFGHNRVGHDNTSFKCWKIRSMVVDAEERLATYLKENPAAAEEWERDHKLTNDPRITRFGQFIRKTSLDELPQIWNVLKGEMSFVGPRPVVTKELEKYGHSLPAYLAQKPGITGLWQVSGRNDISYAERVQLDVQYLEKRSFRTDVKIILKTALAVVAPTGR</sequence>
<evidence type="ECO:0000256" key="5">
    <source>
        <dbReference type="ARBA" id="ARBA00022692"/>
    </source>
</evidence>
<dbReference type="GO" id="GO:0005886">
    <property type="term" value="C:plasma membrane"/>
    <property type="evidence" value="ECO:0007669"/>
    <property type="project" value="UniProtKB-SubCell"/>
</dbReference>
<evidence type="ECO:0000256" key="3">
    <source>
        <dbReference type="ARBA" id="ARBA00022475"/>
    </source>
</evidence>
<evidence type="ECO:0000313" key="12">
    <source>
        <dbReference type="Proteomes" id="UP000198767"/>
    </source>
</evidence>
<protein>
    <submittedName>
        <fullName evidence="11">Sugar transferase involved in LPS biosynthesis (Colanic, teichoic acid)</fullName>
    </submittedName>
</protein>
<accession>A0A1G5RD92</accession>
<feature type="transmembrane region" description="Helical" evidence="9">
    <location>
        <begin position="38"/>
        <end position="59"/>
    </location>
</feature>
<keyword evidence="4 11" id="KW-0808">Transferase</keyword>
<evidence type="ECO:0000256" key="2">
    <source>
        <dbReference type="ARBA" id="ARBA00006464"/>
    </source>
</evidence>
<keyword evidence="12" id="KW-1185">Reference proteome</keyword>
<dbReference type="RefSeq" id="WP_090220857.1">
    <property type="nucleotide sequence ID" value="NZ_FMWG01000013.1"/>
</dbReference>
<evidence type="ECO:0000256" key="9">
    <source>
        <dbReference type="SAM" id="Phobius"/>
    </source>
</evidence>
<dbReference type="GO" id="GO:0016780">
    <property type="term" value="F:phosphotransferase activity, for other substituted phosphate groups"/>
    <property type="evidence" value="ECO:0007669"/>
    <property type="project" value="TreeGrafter"/>
</dbReference>
<keyword evidence="3" id="KW-1003">Cell membrane</keyword>
<dbReference type="GO" id="GO:0000271">
    <property type="term" value="P:polysaccharide biosynthetic process"/>
    <property type="evidence" value="ECO:0007669"/>
    <property type="project" value="UniProtKB-KW"/>
</dbReference>
<keyword evidence="8" id="KW-0270">Exopolysaccharide synthesis</keyword>
<dbReference type="EMBL" id="FMWG01000013">
    <property type="protein sequence ID" value="SCZ72043.1"/>
    <property type="molecule type" value="Genomic_DNA"/>
</dbReference>
<dbReference type="PANTHER" id="PTHR30576:SF4">
    <property type="entry name" value="UNDECAPRENYL-PHOSPHATE GALACTOSE PHOSPHOTRANSFERASE"/>
    <property type="match status" value="1"/>
</dbReference>
<comment type="similarity">
    <text evidence="2">Belongs to the bacterial sugar transferase family.</text>
</comment>
<keyword evidence="5 9" id="KW-0812">Transmembrane</keyword>
<evidence type="ECO:0000256" key="6">
    <source>
        <dbReference type="ARBA" id="ARBA00022989"/>
    </source>
</evidence>
<evidence type="ECO:0000259" key="10">
    <source>
        <dbReference type="Pfam" id="PF02397"/>
    </source>
</evidence>
<gene>
    <name evidence="11" type="ORF">SAMN04488118_11382</name>
</gene>
<evidence type="ECO:0000256" key="7">
    <source>
        <dbReference type="ARBA" id="ARBA00023136"/>
    </source>
</evidence>
<feature type="domain" description="Bacterial sugar transferase" evidence="10">
    <location>
        <begin position="33"/>
        <end position="223"/>
    </location>
</feature>
<dbReference type="OrthoDB" id="9808602at2"/>
<keyword evidence="6 9" id="KW-1133">Transmembrane helix</keyword>
<evidence type="ECO:0000256" key="4">
    <source>
        <dbReference type="ARBA" id="ARBA00022679"/>
    </source>
</evidence>